<keyword evidence="2 8" id="KW-1003">Cell membrane</keyword>
<feature type="transmembrane region" description="Helical" evidence="9">
    <location>
        <begin position="187"/>
        <end position="207"/>
    </location>
</feature>
<organism evidence="10 11">
    <name type="scientific">Tissierella praeacuta DSM 18095</name>
    <dbReference type="NCBI Taxonomy" id="1123404"/>
    <lineage>
        <taxon>Bacteria</taxon>
        <taxon>Bacillati</taxon>
        <taxon>Bacillota</taxon>
        <taxon>Tissierellia</taxon>
        <taxon>Tissierellales</taxon>
        <taxon>Tissierellaceae</taxon>
        <taxon>Tissierella</taxon>
    </lineage>
</organism>
<feature type="transmembrane region" description="Helical" evidence="9">
    <location>
        <begin position="447"/>
        <end position="465"/>
    </location>
</feature>
<evidence type="ECO:0000313" key="11">
    <source>
        <dbReference type="Proteomes" id="UP000184114"/>
    </source>
</evidence>
<sequence>MKRKAAMKKSTLYIIYFGIATKILSFIKEILTASKIGANYKMDSYLLAFSTVMLFTGLVSDGIIIGTIPLLQEIQERHGIERKVNYTNNLINITMLFSFIIILIGFIGAPFIIEVFGPGFKGEELKDTIQLFRIGLPIISLSWLNAIFGGFLQSVHSFKGGPKGRFASSILYIIYLLFFAKTFALKGFMLVGTIAGVFQIYIFRKGLRANEFKYSWQFDLKDKYIKKLRYYLIPIIAGVGINELNTSIDNAVASTLSVGNIAELSYAKGIMELFLGVFIAAIVTVIFPILSETYNKDDEEDFRNEIRNGMKLLTIISIPVSIILIIMSKPIVKIIFQRGAFDVNASILTSKVLSYYGFGLVAMAIIPLIARAYYSIQDMKTPVIIGLTALVINTILNLSLAPIMGIGGIALGTSISIIVALLYGVFDLNRKLFIIENENLKNITLKIGFTTVIMAGTVFLTHIIISALLDNLFLADIIDIVLSTIIGIIVYIGVYKILPSKV</sequence>
<feature type="transmembrane region" description="Helical" evidence="9">
    <location>
        <begin position="477"/>
        <end position="498"/>
    </location>
</feature>
<feature type="transmembrane region" description="Helical" evidence="9">
    <location>
        <begin position="12"/>
        <end position="33"/>
    </location>
</feature>
<evidence type="ECO:0000256" key="2">
    <source>
        <dbReference type="ARBA" id="ARBA00022475"/>
    </source>
</evidence>
<dbReference type="GO" id="GO:0005886">
    <property type="term" value="C:plasma membrane"/>
    <property type="evidence" value="ECO:0007669"/>
    <property type="project" value="UniProtKB-SubCell"/>
</dbReference>
<evidence type="ECO:0000313" key="10">
    <source>
        <dbReference type="EMBL" id="SHE68509.1"/>
    </source>
</evidence>
<feature type="transmembrane region" description="Helical" evidence="9">
    <location>
        <begin position="90"/>
        <end position="112"/>
    </location>
</feature>
<dbReference type="PANTHER" id="PTHR47019">
    <property type="entry name" value="LIPID II FLIPPASE MURJ"/>
    <property type="match status" value="1"/>
</dbReference>
<keyword evidence="8" id="KW-0813">Transport</keyword>
<comment type="function">
    <text evidence="8">Involved in peptidoglycan biosynthesis. Transports lipid-linked peptidoglycan precursors from the inner to the outer leaflet of the cytoplasmic membrane.</text>
</comment>
<dbReference type="GO" id="GO:0009252">
    <property type="term" value="P:peptidoglycan biosynthetic process"/>
    <property type="evidence" value="ECO:0007669"/>
    <property type="project" value="UniProtKB-UniRule"/>
</dbReference>
<dbReference type="GO" id="GO:0008360">
    <property type="term" value="P:regulation of cell shape"/>
    <property type="evidence" value="ECO:0007669"/>
    <property type="project" value="UniProtKB-UniRule"/>
</dbReference>
<name>A0A1M4VHQ2_9FIRM</name>
<comment type="subcellular location">
    <subcellularLocation>
        <location evidence="1">Cell membrane</location>
        <topology evidence="1">Multi-pass membrane protein</topology>
    </subcellularLocation>
</comment>
<keyword evidence="6 9" id="KW-1133">Transmembrane helix</keyword>
<accession>A0A1M4VHQ2</accession>
<keyword evidence="8" id="KW-0961">Cell wall biogenesis/degradation</keyword>
<dbReference type="STRING" id="1123404.SAMN02745784_01464"/>
<keyword evidence="5 8" id="KW-0573">Peptidoglycan synthesis</keyword>
<comment type="similarity">
    <text evidence="8">Belongs to the MurJ/MviN family.</text>
</comment>
<dbReference type="AlphaFoldDB" id="A0A1M4VHQ2"/>
<dbReference type="CDD" id="cd13123">
    <property type="entry name" value="MATE_MurJ_like"/>
    <property type="match status" value="1"/>
</dbReference>
<feature type="transmembrane region" description="Helical" evidence="9">
    <location>
        <begin position="352"/>
        <end position="370"/>
    </location>
</feature>
<dbReference type="PIRSF" id="PIRSF002869">
    <property type="entry name" value="MviN"/>
    <property type="match status" value="1"/>
</dbReference>
<keyword evidence="3 9" id="KW-0812">Transmembrane</keyword>
<keyword evidence="7 8" id="KW-0472">Membrane</keyword>
<evidence type="ECO:0000256" key="9">
    <source>
        <dbReference type="SAM" id="Phobius"/>
    </source>
</evidence>
<dbReference type="GeneID" id="90993805"/>
<evidence type="ECO:0000256" key="5">
    <source>
        <dbReference type="ARBA" id="ARBA00022984"/>
    </source>
</evidence>
<dbReference type="GO" id="GO:0071555">
    <property type="term" value="P:cell wall organization"/>
    <property type="evidence" value="ECO:0007669"/>
    <property type="project" value="UniProtKB-UniRule"/>
</dbReference>
<dbReference type="PRINTS" id="PR01806">
    <property type="entry name" value="VIRFACTRMVIN"/>
</dbReference>
<evidence type="ECO:0000256" key="8">
    <source>
        <dbReference type="PIRNR" id="PIRNR002869"/>
    </source>
</evidence>
<dbReference type="GO" id="GO:0015648">
    <property type="term" value="F:lipid-linked peptidoglycan transporter activity"/>
    <property type="evidence" value="ECO:0007669"/>
    <property type="project" value="UniProtKB-UniRule"/>
</dbReference>
<gene>
    <name evidence="10" type="ORF">SAMN02745784_01464</name>
</gene>
<dbReference type="RefSeq" id="WP_072974875.1">
    <property type="nucleotide sequence ID" value="NZ_FQTY01000005.1"/>
</dbReference>
<reference evidence="11" key="1">
    <citation type="submission" date="2016-11" db="EMBL/GenBank/DDBJ databases">
        <authorList>
            <person name="Varghese N."/>
            <person name="Submissions S."/>
        </authorList>
    </citation>
    <scope>NUCLEOTIDE SEQUENCE [LARGE SCALE GENOMIC DNA]</scope>
    <source>
        <strain evidence="11">DSM 18095</strain>
    </source>
</reference>
<evidence type="ECO:0000256" key="3">
    <source>
        <dbReference type="ARBA" id="ARBA00022692"/>
    </source>
</evidence>
<dbReference type="GO" id="GO:0034204">
    <property type="term" value="P:lipid translocation"/>
    <property type="evidence" value="ECO:0007669"/>
    <property type="project" value="TreeGrafter"/>
</dbReference>
<dbReference type="Proteomes" id="UP000184114">
    <property type="component" value="Unassembled WGS sequence"/>
</dbReference>
<evidence type="ECO:0000256" key="4">
    <source>
        <dbReference type="ARBA" id="ARBA00022960"/>
    </source>
</evidence>
<dbReference type="NCBIfam" id="TIGR01695">
    <property type="entry name" value="murJ_mviN"/>
    <property type="match status" value="1"/>
</dbReference>
<evidence type="ECO:0000256" key="6">
    <source>
        <dbReference type="ARBA" id="ARBA00022989"/>
    </source>
</evidence>
<feature type="transmembrane region" description="Helical" evidence="9">
    <location>
        <begin position="312"/>
        <end position="332"/>
    </location>
</feature>
<feature type="transmembrane region" description="Helical" evidence="9">
    <location>
        <begin position="45"/>
        <end position="70"/>
    </location>
</feature>
<evidence type="ECO:0000256" key="7">
    <source>
        <dbReference type="ARBA" id="ARBA00023136"/>
    </source>
</evidence>
<feature type="transmembrane region" description="Helical" evidence="9">
    <location>
        <begin position="132"/>
        <end position="152"/>
    </location>
</feature>
<keyword evidence="11" id="KW-1185">Reference proteome</keyword>
<dbReference type="PANTHER" id="PTHR47019:SF1">
    <property type="entry name" value="LIPID II FLIPPASE MURJ"/>
    <property type="match status" value="1"/>
</dbReference>
<proteinExistence type="inferred from homology"/>
<dbReference type="Pfam" id="PF03023">
    <property type="entry name" value="MurJ"/>
    <property type="match status" value="1"/>
</dbReference>
<feature type="transmembrane region" description="Helical" evidence="9">
    <location>
        <begin position="406"/>
        <end position="426"/>
    </location>
</feature>
<feature type="transmembrane region" description="Helical" evidence="9">
    <location>
        <begin position="382"/>
        <end position="400"/>
    </location>
</feature>
<dbReference type="InterPro" id="IPR004268">
    <property type="entry name" value="MurJ"/>
</dbReference>
<evidence type="ECO:0000256" key="1">
    <source>
        <dbReference type="ARBA" id="ARBA00004651"/>
    </source>
</evidence>
<keyword evidence="4 8" id="KW-0133">Cell shape</keyword>
<protein>
    <recommendedName>
        <fullName evidence="8">Lipid II flippase</fullName>
    </recommendedName>
</protein>
<dbReference type="InterPro" id="IPR051050">
    <property type="entry name" value="Lipid_II_flippase_MurJ/MviN"/>
</dbReference>
<feature type="transmembrane region" description="Helical" evidence="9">
    <location>
        <begin position="273"/>
        <end position="291"/>
    </location>
</feature>
<dbReference type="EMBL" id="FQTY01000005">
    <property type="protein sequence ID" value="SHE68509.1"/>
    <property type="molecule type" value="Genomic_DNA"/>
</dbReference>